<dbReference type="AlphaFoldDB" id="A0A3T0JUN6"/>
<dbReference type="EMBL" id="CP024646">
    <property type="protein sequence ID" value="AZV27181.1"/>
    <property type="molecule type" value="Genomic_DNA"/>
</dbReference>
<reference evidence="1 2" key="1">
    <citation type="submission" date="2017-11" db="EMBL/GenBank/DDBJ databases">
        <title>Effect of PGPRs.</title>
        <authorList>
            <person name="Oliva R."/>
            <person name="Nong J."/>
            <person name="Roman V."/>
        </authorList>
    </citation>
    <scope>NUCLEOTIDE SEQUENCE [LARGE SCALE GENOMIC DNA]</scope>
    <source>
        <strain evidence="1">Inb918</strain>
    </source>
</reference>
<gene>
    <name evidence="1" type="ORF">CT157_14570</name>
</gene>
<evidence type="ECO:0000313" key="1">
    <source>
        <dbReference type="EMBL" id="AZV27181.1"/>
    </source>
</evidence>
<proteinExistence type="predicted"/>
<accession>A0A3T0JUN6</accession>
<organism evidence="1 2">
    <name type="scientific">Pseudomonas syringae</name>
    <dbReference type="NCBI Taxonomy" id="317"/>
    <lineage>
        <taxon>Bacteria</taxon>
        <taxon>Pseudomonadati</taxon>
        <taxon>Pseudomonadota</taxon>
        <taxon>Gammaproteobacteria</taxon>
        <taxon>Pseudomonadales</taxon>
        <taxon>Pseudomonadaceae</taxon>
        <taxon>Pseudomonas</taxon>
    </lineage>
</organism>
<sequence>MRPILFSCLALTLVSLAIYSIHSFYSVGSYGVFSPVSWNPTAQSQPAYPVASIGDVFRKF</sequence>
<name>A0A3T0JUN6_PSESX</name>
<protein>
    <submittedName>
        <fullName evidence="1">Uncharacterized protein</fullName>
    </submittedName>
</protein>
<evidence type="ECO:0000313" key="2">
    <source>
        <dbReference type="Proteomes" id="UP000282760"/>
    </source>
</evidence>
<dbReference type="Proteomes" id="UP000282760">
    <property type="component" value="Chromosome"/>
</dbReference>